<feature type="compositionally biased region" description="Low complexity" evidence="1">
    <location>
        <begin position="769"/>
        <end position="780"/>
    </location>
</feature>
<feature type="compositionally biased region" description="Low complexity" evidence="1">
    <location>
        <begin position="591"/>
        <end position="601"/>
    </location>
</feature>
<feature type="region of interest" description="Disordered" evidence="1">
    <location>
        <begin position="236"/>
        <end position="406"/>
    </location>
</feature>
<dbReference type="AlphaFoldDB" id="A0A2R6NS72"/>
<feature type="region of interest" description="Disordered" evidence="1">
    <location>
        <begin position="91"/>
        <end position="164"/>
    </location>
</feature>
<comment type="caution">
    <text evidence="2">The sequence shown here is derived from an EMBL/GenBank/DDBJ whole genome shotgun (WGS) entry which is preliminary data.</text>
</comment>
<sequence length="863" mass="93329">MAPSSSRWCSSCPVSSNVVVGDHGKTAGGKVIPRARRLCSTLQVALLNLNVHLDDGEEPSLVVDKDGCASYTSVYYFYLTDSPRTPYGRTVSQAPQNDLPVTSTTVTPEPVTYGGHRRPPSPLRNAVTADPFTGDISDDGSFDQSEDSAEHTQWGQRSGSPSPSVAKFAANFAQKVGSLVSNMGSRSQTHLPTDEELEAEAERERDRTRLEAEWILSREAETKRLEGRVLAMLEGDMKNLPPPTLPSTPPSPAGSNKEGGWLSVVKSRLTPTKEPLTPAQQIIMDTKARDKEQEKEEKKLEKERKEVEKEMKKVSKKQSKQRSGDWPSSPEARYADPALQQQEASVQAQVRHRPIHASSSSSTPVRQSTYSTPPSLAPSPRRSGDTISSSPSRQGPPVYAQFSPEGTLDIPATLLTIATRFEKLERWTVGHVRALEERMDDVERWLVEKEKEPEQSTSTGIKRHQTGEPASVDAAIVELRDELTEVQGRIGELGREMAKMVTAPGNLSSGPSRSSASVARAPSASSSIAVRTMSSSFVSTPRTSTSPKLQESTSPSTKPSSGPSSSVRTRLPYPTGDYATPPDTVQLAQGPFSPTNSPPSSVNTRTRQTRHVSISGLPSPESEQAFTGNLSFGLPSRATSPPSLPRPPGFSDLRPSSVSPTPRKRYTVALNAPIMSASDHDNDGPTTTRSRSNSRDRQFSASPISTSISLDTSDDSDSGAYDETIGKSAARRSALTIPDFKGHKTDEEPDRSLSPSPRISRARPQSMYSRSSALSLAAPAPVTPLHTRLRSHSTDRFGLALNDSESGMAVPTTPTSGKFVDPLVTRRQTKEALANTVPTAPRVMPGKPKVPVGQLVAYFNQEK</sequence>
<feature type="compositionally biased region" description="Polar residues" evidence="1">
    <location>
        <begin position="621"/>
        <end position="630"/>
    </location>
</feature>
<feature type="region of interest" description="Disordered" evidence="1">
    <location>
        <begin position="448"/>
        <end position="469"/>
    </location>
</feature>
<organism evidence="2 3">
    <name type="scientific">Hermanssonia centrifuga</name>
    <dbReference type="NCBI Taxonomy" id="98765"/>
    <lineage>
        <taxon>Eukaryota</taxon>
        <taxon>Fungi</taxon>
        <taxon>Dikarya</taxon>
        <taxon>Basidiomycota</taxon>
        <taxon>Agaricomycotina</taxon>
        <taxon>Agaricomycetes</taxon>
        <taxon>Polyporales</taxon>
        <taxon>Meruliaceae</taxon>
        <taxon>Hermanssonia</taxon>
    </lineage>
</organism>
<feature type="compositionally biased region" description="Polar residues" evidence="1">
    <location>
        <begin position="532"/>
        <end position="551"/>
    </location>
</feature>
<feature type="compositionally biased region" description="Low complexity" evidence="1">
    <location>
        <begin position="100"/>
        <end position="112"/>
    </location>
</feature>
<feature type="compositionally biased region" description="Acidic residues" evidence="1">
    <location>
        <begin position="136"/>
        <end position="147"/>
    </location>
</feature>
<feature type="compositionally biased region" description="Low complexity" evidence="1">
    <location>
        <begin position="508"/>
        <end position="530"/>
    </location>
</feature>
<dbReference type="STRING" id="98765.A0A2R6NS72"/>
<feature type="compositionally biased region" description="Polar residues" evidence="1">
    <location>
        <begin position="339"/>
        <end position="348"/>
    </location>
</feature>
<reference evidence="2 3" key="1">
    <citation type="submission" date="2018-02" db="EMBL/GenBank/DDBJ databases">
        <title>Genome sequence of the basidiomycete white-rot fungus Phlebia centrifuga.</title>
        <authorList>
            <person name="Granchi Z."/>
            <person name="Peng M."/>
            <person name="de Vries R.P."/>
            <person name="Hilden K."/>
            <person name="Makela M.R."/>
            <person name="Grigoriev I."/>
            <person name="Riley R."/>
        </authorList>
    </citation>
    <scope>NUCLEOTIDE SEQUENCE [LARGE SCALE GENOMIC DNA]</scope>
    <source>
        <strain evidence="2 3">FBCC195</strain>
    </source>
</reference>
<keyword evidence="3" id="KW-1185">Reference proteome</keyword>
<gene>
    <name evidence="2" type="ORF">PHLCEN_2v9006</name>
</gene>
<feature type="compositionally biased region" description="Polar residues" evidence="1">
    <location>
        <begin position="363"/>
        <end position="374"/>
    </location>
</feature>
<dbReference type="Proteomes" id="UP000186601">
    <property type="component" value="Unassembled WGS sequence"/>
</dbReference>
<feature type="region of interest" description="Disordered" evidence="1">
    <location>
        <begin position="183"/>
        <end position="207"/>
    </location>
</feature>
<evidence type="ECO:0000313" key="2">
    <source>
        <dbReference type="EMBL" id="PSR75715.1"/>
    </source>
</evidence>
<feature type="compositionally biased region" description="Polar residues" evidence="1">
    <location>
        <begin position="151"/>
        <end position="163"/>
    </location>
</feature>
<feature type="compositionally biased region" description="Pro residues" evidence="1">
    <location>
        <begin position="240"/>
        <end position="252"/>
    </location>
</feature>
<accession>A0A2R6NS72</accession>
<dbReference type="OrthoDB" id="3269842at2759"/>
<protein>
    <submittedName>
        <fullName evidence="2">Uncharacterized protein</fullName>
    </submittedName>
</protein>
<name>A0A2R6NS72_9APHY</name>
<proteinExistence type="predicted"/>
<feature type="compositionally biased region" description="Basic and acidic residues" evidence="1">
    <location>
        <begin position="286"/>
        <end position="313"/>
    </location>
</feature>
<evidence type="ECO:0000256" key="1">
    <source>
        <dbReference type="SAM" id="MobiDB-lite"/>
    </source>
</evidence>
<dbReference type="EMBL" id="MLYV02000881">
    <property type="protein sequence ID" value="PSR75715.1"/>
    <property type="molecule type" value="Genomic_DNA"/>
</dbReference>
<feature type="compositionally biased region" description="Low complexity" evidence="1">
    <location>
        <begin position="552"/>
        <end position="566"/>
    </location>
</feature>
<evidence type="ECO:0000313" key="3">
    <source>
        <dbReference type="Proteomes" id="UP000186601"/>
    </source>
</evidence>
<feature type="compositionally biased region" description="Low complexity" evidence="1">
    <location>
        <begin position="702"/>
        <end position="711"/>
    </location>
</feature>
<feature type="region of interest" description="Disordered" evidence="1">
    <location>
        <begin position="501"/>
        <end position="780"/>
    </location>
</feature>